<dbReference type="Proteomes" id="UP000298111">
    <property type="component" value="Unassembled WGS sequence"/>
</dbReference>
<name>A0A8H1LF77_9ACTN</name>
<dbReference type="RefSeq" id="WP_135567070.1">
    <property type="nucleotide sequence ID" value="NZ_CP103060.1"/>
</dbReference>
<dbReference type="GeneID" id="75183829"/>
<dbReference type="Gene3D" id="1.10.520.40">
    <property type="entry name" value="CRISPR-associated protein Cse2"/>
    <property type="match status" value="1"/>
</dbReference>
<feature type="region of interest" description="Disordered" evidence="1">
    <location>
        <begin position="194"/>
        <end position="221"/>
    </location>
</feature>
<evidence type="ECO:0000256" key="1">
    <source>
        <dbReference type="SAM" id="MobiDB-lite"/>
    </source>
</evidence>
<dbReference type="AlphaFoldDB" id="A0A8H1LF77"/>
<gene>
    <name evidence="2" type="primary">casB</name>
    <name evidence="2" type="ORF">D8771_14800</name>
</gene>
<evidence type="ECO:0000313" key="3">
    <source>
        <dbReference type="Proteomes" id="UP000298111"/>
    </source>
</evidence>
<sequence>MTASAASTTPSRRGLEVIGELVLAEVSRLQEGYRRDRSAAVSSLARLRRGAGRAPMSTPDLWGLIDLAPLHDADSMRGEEAMEHAQNAVFATLALYALHQQSRSDGMHTNSRAGELGRAVRRLMPAGQLDEPIRKRFVRTGAATDFVTLTVRLRELVSLLRRDGIPLDYALLAEQLYRWQRPGGRQAVRRSWGLSFHAAQPRPGDGDSTDSSQNPPEDNAQ</sequence>
<organism evidence="2 3">
    <name type="scientific">Streptomyces albus</name>
    <dbReference type="NCBI Taxonomy" id="1888"/>
    <lineage>
        <taxon>Bacteria</taxon>
        <taxon>Bacillati</taxon>
        <taxon>Actinomycetota</taxon>
        <taxon>Actinomycetes</taxon>
        <taxon>Kitasatosporales</taxon>
        <taxon>Streptomycetaceae</taxon>
        <taxon>Streptomyces</taxon>
    </lineage>
</organism>
<proteinExistence type="predicted"/>
<reference evidence="2 3" key="1">
    <citation type="submission" date="2018-10" db="EMBL/GenBank/DDBJ databases">
        <title>Isolation of pseudouridimycin from Streptomyces albus DSM 40763.</title>
        <authorList>
            <person name="Rosenqvist P."/>
            <person name="Metsae-Ketelae M."/>
            <person name="Virta P."/>
        </authorList>
    </citation>
    <scope>NUCLEOTIDE SEQUENCE [LARGE SCALE GENOMIC DNA]</scope>
    <source>
        <strain evidence="2 3">DSM 40763</strain>
    </source>
</reference>
<feature type="compositionally biased region" description="Polar residues" evidence="1">
    <location>
        <begin position="209"/>
        <end position="221"/>
    </location>
</feature>
<protein>
    <submittedName>
        <fullName evidence="2">Type I-E CRISPR-associated protein Cse2/CasB</fullName>
    </submittedName>
</protein>
<dbReference type="EMBL" id="RCIY01000055">
    <property type="protein sequence ID" value="TGG83303.1"/>
    <property type="molecule type" value="Genomic_DNA"/>
</dbReference>
<dbReference type="Pfam" id="PF09485">
    <property type="entry name" value="CRISPR_Cse2"/>
    <property type="match status" value="1"/>
</dbReference>
<accession>A0A8H1LF77</accession>
<dbReference type="InterPro" id="IPR013382">
    <property type="entry name" value="CRISPR-assoc_prot_Cse2"/>
</dbReference>
<dbReference type="NCBIfam" id="TIGR02548">
    <property type="entry name" value="casB_cse2"/>
    <property type="match status" value="1"/>
</dbReference>
<comment type="caution">
    <text evidence="2">The sequence shown here is derived from an EMBL/GenBank/DDBJ whole genome shotgun (WGS) entry which is preliminary data.</text>
</comment>
<dbReference type="InterPro" id="IPR038287">
    <property type="entry name" value="Cse2_sf"/>
</dbReference>
<dbReference type="CDD" id="cd09731">
    <property type="entry name" value="Cse2_I-E"/>
    <property type="match status" value="1"/>
</dbReference>
<evidence type="ECO:0000313" key="2">
    <source>
        <dbReference type="EMBL" id="TGG83303.1"/>
    </source>
</evidence>